<feature type="region of interest" description="Disordered" evidence="1">
    <location>
        <begin position="1"/>
        <end position="58"/>
    </location>
</feature>
<evidence type="ECO:0000313" key="3">
    <source>
        <dbReference type="Proteomes" id="UP000076632"/>
    </source>
</evidence>
<dbReference type="OrthoDB" id="4160190at2759"/>
<proteinExistence type="predicted"/>
<dbReference type="OMA" id="QVMLFFA"/>
<reference evidence="2 3" key="1">
    <citation type="journal article" date="2016" name="Fungal Biol.">
        <title>The genome of Xylona heveae provides a window into fungal endophytism.</title>
        <authorList>
            <person name="Gazis R."/>
            <person name="Kuo A."/>
            <person name="Riley R."/>
            <person name="LaButti K."/>
            <person name="Lipzen A."/>
            <person name="Lin J."/>
            <person name="Amirebrahimi M."/>
            <person name="Hesse C.N."/>
            <person name="Spatafora J.W."/>
            <person name="Henrissat B."/>
            <person name="Hainaut M."/>
            <person name="Grigoriev I.V."/>
            <person name="Hibbett D.S."/>
        </authorList>
    </citation>
    <scope>NUCLEOTIDE SEQUENCE [LARGE SCALE GENOMIC DNA]</scope>
    <source>
        <strain evidence="2 3">TC161</strain>
    </source>
</reference>
<sequence length="298" mass="33485">MNRMSSGDFEDWPLRLPQRGSSISSSTQDSDSASILSLSQFPVPPSPATSSATSGRSKSIQSFQDETIRLQLHPAVTISFLRGAKLFKIQHAFIDICKDASGHLKYLELGGGIGHQSVFLHTFQNTKLPVPHLEQPRLTGEKTFRVSFLEEQTVQTGQTVFNTQLSYTFYDWEDCVRFQELLLASKIILTASLAEASSKGRGEECISQNLRILQGWNDRRVILFFANSQRKEKKTYVSIPLHCIDRVVNAKKAGHPVALHLCPNFDILSQMKVLRVSFLDDEDRIAFFQTVSQGIAHR</sequence>
<dbReference type="AlphaFoldDB" id="A0A165FF79"/>
<gene>
    <name evidence="2" type="ORF">L228DRAFT_249736</name>
</gene>
<evidence type="ECO:0000256" key="1">
    <source>
        <dbReference type="SAM" id="MobiDB-lite"/>
    </source>
</evidence>
<protein>
    <submittedName>
        <fullName evidence="2">Uncharacterized protein</fullName>
    </submittedName>
</protein>
<organism evidence="2 3">
    <name type="scientific">Xylona heveae (strain CBS 132557 / TC161)</name>
    <dbReference type="NCBI Taxonomy" id="1328760"/>
    <lineage>
        <taxon>Eukaryota</taxon>
        <taxon>Fungi</taxon>
        <taxon>Dikarya</taxon>
        <taxon>Ascomycota</taxon>
        <taxon>Pezizomycotina</taxon>
        <taxon>Xylonomycetes</taxon>
        <taxon>Xylonales</taxon>
        <taxon>Xylonaceae</taxon>
        <taxon>Xylona</taxon>
    </lineage>
</organism>
<dbReference type="Proteomes" id="UP000076632">
    <property type="component" value="Unassembled WGS sequence"/>
</dbReference>
<dbReference type="GeneID" id="28898291"/>
<dbReference type="EMBL" id="KV407462">
    <property type="protein sequence ID" value="KZF20904.1"/>
    <property type="molecule type" value="Genomic_DNA"/>
</dbReference>
<name>A0A165FF79_XYLHT</name>
<feature type="compositionally biased region" description="Low complexity" evidence="1">
    <location>
        <begin position="21"/>
        <end position="37"/>
    </location>
</feature>
<keyword evidence="3" id="KW-1185">Reference proteome</keyword>
<dbReference type="RefSeq" id="XP_018186459.1">
    <property type="nucleotide sequence ID" value="XM_018333154.1"/>
</dbReference>
<dbReference type="InParanoid" id="A0A165FF79"/>
<evidence type="ECO:0000313" key="2">
    <source>
        <dbReference type="EMBL" id="KZF20904.1"/>
    </source>
</evidence>
<accession>A0A165FF79</accession>